<accession>A0A481Z093</accession>
<dbReference type="InterPro" id="IPR007696">
    <property type="entry name" value="DNA_mismatch_repair_MutS_core"/>
</dbReference>
<evidence type="ECO:0000256" key="4">
    <source>
        <dbReference type="ARBA" id="ARBA00022840"/>
    </source>
</evidence>
<dbReference type="InterPro" id="IPR045076">
    <property type="entry name" value="MutS"/>
</dbReference>
<dbReference type="InterPro" id="IPR016151">
    <property type="entry name" value="DNA_mismatch_repair_MutS_N"/>
</dbReference>
<dbReference type="SMART" id="SM00534">
    <property type="entry name" value="MUTSac"/>
    <property type="match status" value="1"/>
</dbReference>
<keyword evidence="6" id="KW-0234">DNA repair</keyword>
<dbReference type="InterPro" id="IPR003615">
    <property type="entry name" value="HNH_nuc"/>
</dbReference>
<dbReference type="InterPro" id="IPR013087">
    <property type="entry name" value="Znf_C2H2_type"/>
</dbReference>
<dbReference type="GO" id="GO:0140664">
    <property type="term" value="F:ATP-dependent DNA damage sensor activity"/>
    <property type="evidence" value="ECO:0007669"/>
    <property type="project" value="InterPro"/>
</dbReference>
<sequence length="1001" mass="115702">MSFHKEYLTHQKYYEKKYNKARVLMQNGSFFEMFSLDHNELKEISNLLNIVLTKRNKKIDKVSLSNPYLMGFNCISLPKFLRIFIENDYTIVLVEQVTPPPNPKRKVTKIISKGTYIDEAFSPDSNNIVSLYIEDEIQMSGKVLMCVGMSVVDLTTGNTCIHETLSMIGDEKFALDEATRFIHSYTPKEIIIYRKKLDKNKEKLCMNKNAIVLYLEIESKLFHYHTKLEKNHEKISFLNELLKKVYSDTGMLSPLEYLELEKKPYAAISFVSLLSYAYQHNENIVNNLYYPTFFQDNKHLVLGNNAIFQLNVFTNHTIDLYNKQFKSLFDVVNNTSTALGRRYLKSTLATPFISHKKLKLRYDCVETFLENDLYKKLERYLVSVMDVERLHRKLSLSIIHPFQFVNLLDSLTCILKIVKILKKKKKIKKIIPKKKVIKRLNKFISECIEIFNLDEMKKYRIDDITDSFFNIGKYKKIDKYQKIITNNMDFMDSICTVLSQYVTDKGKAKSISNNIKIHLKYNERDGYYLSLTKLRANSLKKNISKLKKIKITNDYKLNPKDLEYKVLAQGNTKIFFDDLKKKSNEIIILRESKLMALVKKKYVKLLKTYHTEYTYVLKKISDFIAIVDYTKSNAKTAAMYNYCKPHIVMKNSEQLNNGYIQCKQLRHPIIERINGGIEYVPHDITLGRDEHYKQDGDALDGMLIYSTNGAGKSSLMKAIGLSIIMAQCGMYVPAIEYNYSPYESLYCRISGNDNLFKGLSSFALEMTELRAILKRSGPKTLVIGDEVCRGTEQTSGTALVAATIITLAETGSSFIFATHLHQIAKMKRIKNLKNVKSFHLTVNYDEKKDILIFDRLLKPGTGPSVYGVTVAKYIIRNDDFLKLTQEIKNEILNIPNKLMSDKTSHYNSKVYVDKCSVCSKSLNKCGYLDTHHINHQKDCENGFVKNKPHVKKNQKANLVILCKKCHHKVHHDELEISGYKDTSNGIILAYKALASPNSKRL</sequence>
<dbReference type="InterPro" id="IPR000432">
    <property type="entry name" value="DNA_mismatch_repair_MutS_C"/>
</dbReference>
<dbReference type="Gene3D" id="3.40.1170.10">
    <property type="entry name" value="DNA repair protein MutS, domain I"/>
    <property type="match status" value="1"/>
</dbReference>
<dbReference type="Pfam" id="PF01624">
    <property type="entry name" value="MutS_I"/>
    <property type="match status" value="1"/>
</dbReference>
<dbReference type="InterPro" id="IPR017261">
    <property type="entry name" value="DNA_mismatch_repair_MutS/MSH"/>
</dbReference>
<keyword evidence="4" id="KW-0067">ATP-binding</keyword>
<evidence type="ECO:0000256" key="2">
    <source>
        <dbReference type="ARBA" id="ARBA00022741"/>
    </source>
</evidence>
<feature type="domain" description="C2H2-type" evidence="7">
    <location>
        <begin position="915"/>
        <end position="935"/>
    </location>
</feature>
<dbReference type="Pfam" id="PF00488">
    <property type="entry name" value="MutS_V"/>
    <property type="match status" value="1"/>
</dbReference>
<evidence type="ECO:0000256" key="1">
    <source>
        <dbReference type="ARBA" id="ARBA00006271"/>
    </source>
</evidence>
<feature type="domain" description="DNA mismatch repair proteins mutS family" evidence="8">
    <location>
        <begin position="780"/>
        <end position="796"/>
    </location>
</feature>
<dbReference type="Pfam" id="PF05192">
    <property type="entry name" value="MutS_III"/>
    <property type="match status" value="1"/>
</dbReference>
<dbReference type="Gene3D" id="1.10.1420.10">
    <property type="match status" value="1"/>
</dbReference>
<proteinExistence type="inferred from homology"/>
<dbReference type="GO" id="GO:0006298">
    <property type="term" value="P:mismatch repair"/>
    <property type="evidence" value="ECO:0007669"/>
    <property type="project" value="InterPro"/>
</dbReference>
<dbReference type="PANTHER" id="PTHR11361">
    <property type="entry name" value="DNA MISMATCH REPAIR PROTEIN MUTS FAMILY MEMBER"/>
    <property type="match status" value="1"/>
</dbReference>
<dbReference type="SUPFAM" id="SSF53150">
    <property type="entry name" value="DNA repair protein MutS, domain II"/>
    <property type="match status" value="1"/>
</dbReference>
<dbReference type="SUPFAM" id="SSF48334">
    <property type="entry name" value="DNA repair protein MutS, domain III"/>
    <property type="match status" value="1"/>
</dbReference>
<dbReference type="InterPro" id="IPR007695">
    <property type="entry name" value="DNA_mismatch_repair_MutS-lik_N"/>
</dbReference>
<evidence type="ECO:0000256" key="3">
    <source>
        <dbReference type="ARBA" id="ARBA00022763"/>
    </source>
</evidence>
<evidence type="ECO:0000313" key="9">
    <source>
        <dbReference type="EMBL" id="QBK88487.1"/>
    </source>
</evidence>
<dbReference type="InterPro" id="IPR036678">
    <property type="entry name" value="MutS_con_dom_sf"/>
</dbReference>
<dbReference type="PIRSF" id="PIRSF037677">
    <property type="entry name" value="DNA_mis_repair_Msh6"/>
    <property type="match status" value="1"/>
</dbReference>
<protein>
    <submittedName>
        <fullName evidence="9">DNA mismatch repair ATPase</fullName>
    </submittedName>
</protein>
<dbReference type="SUPFAM" id="SSF55271">
    <property type="entry name" value="DNA repair protein MutS, domain I"/>
    <property type="match status" value="1"/>
</dbReference>
<reference evidence="9" key="1">
    <citation type="journal article" date="2019" name="MBio">
        <title>Virus Genomes from Deep Sea Sediments Expand the Ocean Megavirome and Support Independent Origins of Viral Gigantism.</title>
        <authorList>
            <person name="Backstrom D."/>
            <person name="Yutin N."/>
            <person name="Jorgensen S.L."/>
            <person name="Dharamshi J."/>
            <person name="Homa F."/>
            <person name="Zaremba-Niedwiedzka K."/>
            <person name="Spang A."/>
            <person name="Wolf Y.I."/>
            <person name="Koonin E.V."/>
            <person name="Ettema T.J."/>
        </authorList>
    </citation>
    <scope>NUCLEOTIDE SEQUENCE</scope>
</reference>
<name>A0A481Z093_9VIRU</name>
<dbReference type="SUPFAM" id="SSF52540">
    <property type="entry name" value="P-loop containing nucleoside triphosphate hydrolases"/>
    <property type="match status" value="1"/>
</dbReference>
<evidence type="ECO:0000256" key="6">
    <source>
        <dbReference type="ARBA" id="ARBA00023204"/>
    </source>
</evidence>
<comment type="similarity">
    <text evidence="1">Belongs to the DNA mismatch repair MutS family.</text>
</comment>
<dbReference type="PROSITE" id="PS00028">
    <property type="entry name" value="ZINC_FINGER_C2H2_1"/>
    <property type="match status" value="1"/>
</dbReference>
<evidence type="ECO:0000256" key="5">
    <source>
        <dbReference type="ARBA" id="ARBA00023125"/>
    </source>
</evidence>
<dbReference type="PROSITE" id="PS00486">
    <property type="entry name" value="DNA_MISMATCH_REPAIR_2"/>
    <property type="match status" value="1"/>
</dbReference>
<dbReference type="CDD" id="cd00085">
    <property type="entry name" value="HNHc"/>
    <property type="match status" value="1"/>
</dbReference>
<dbReference type="InterPro" id="IPR027417">
    <property type="entry name" value="P-loop_NTPase"/>
</dbReference>
<keyword evidence="5" id="KW-0238">DNA-binding</keyword>
<gene>
    <name evidence="9" type="ORF">LCMiAC01_01640</name>
</gene>
<evidence type="ECO:0000259" key="7">
    <source>
        <dbReference type="PROSITE" id="PS00028"/>
    </source>
</evidence>
<dbReference type="InterPro" id="IPR036187">
    <property type="entry name" value="DNA_mismatch_repair_MutS_sf"/>
</dbReference>
<keyword evidence="3" id="KW-0227">DNA damage</keyword>
<dbReference type="SMART" id="SM00533">
    <property type="entry name" value="MUTSd"/>
    <property type="match status" value="1"/>
</dbReference>
<dbReference type="GO" id="GO:0005524">
    <property type="term" value="F:ATP binding"/>
    <property type="evidence" value="ECO:0007669"/>
    <property type="project" value="UniProtKB-KW"/>
</dbReference>
<dbReference type="GO" id="GO:0030983">
    <property type="term" value="F:mismatched DNA binding"/>
    <property type="evidence" value="ECO:0007669"/>
    <property type="project" value="InterPro"/>
</dbReference>
<dbReference type="Gene3D" id="3.40.50.300">
    <property type="entry name" value="P-loop containing nucleotide triphosphate hydrolases"/>
    <property type="match status" value="1"/>
</dbReference>
<dbReference type="PANTHER" id="PTHR11361:SF34">
    <property type="entry name" value="DNA MISMATCH REPAIR PROTEIN MSH1, MITOCHONDRIAL"/>
    <property type="match status" value="1"/>
</dbReference>
<keyword evidence="2" id="KW-0547">Nucleotide-binding</keyword>
<organism evidence="9">
    <name type="scientific">Mimivirus LCMiAC01</name>
    <dbReference type="NCBI Taxonomy" id="2506608"/>
    <lineage>
        <taxon>Viruses</taxon>
        <taxon>Varidnaviria</taxon>
        <taxon>Bamfordvirae</taxon>
        <taxon>Nucleocytoviricota</taxon>
        <taxon>Megaviricetes</taxon>
        <taxon>Imitervirales</taxon>
        <taxon>Mimiviridae</taxon>
        <taxon>Klosneuvirinae</taxon>
    </lineage>
</organism>
<dbReference type="EMBL" id="MK500390">
    <property type="protein sequence ID" value="QBK88487.1"/>
    <property type="molecule type" value="Genomic_DNA"/>
</dbReference>
<evidence type="ECO:0000259" key="8">
    <source>
        <dbReference type="PROSITE" id="PS00486"/>
    </source>
</evidence>